<accession>A0A0V0GMW4</accession>
<reference evidence="1" key="1">
    <citation type="submission" date="2015-12" db="EMBL/GenBank/DDBJ databases">
        <title>Gene expression during late stages of embryo sac development: a critical building block for successful pollen-pistil interactions.</title>
        <authorList>
            <person name="Liu Y."/>
            <person name="Joly V."/>
            <person name="Sabar M."/>
            <person name="Matton D.P."/>
        </authorList>
    </citation>
    <scope>NUCLEOTIDE SEQUENCE</scope>
</reference>
<proteinExistence type="predicted"/>
<name>A0A0V0GMW4_SOLCH</name>
<dbReference type="AlphaFoldDB" id="A0A0V0GMW4"/>
<sequence length="61" mass="7071">MMNRVGDRGSPCFKPLDDLKKPYDCPFTNIEYQLLDISLHTISIKNSEKPNFRSTLNQENP</sequence>
<protein>
    <submittedName>
        <fullName evidence="1">Putative ovule protein</fullName>
    </submittedName>
</protein>
<dbReference type="EMBL" id="GEDG01034732">
    <property type="protein sequence ID" value="JAP09585.1"/>
    <property type="molecule type" value="Transcribed_RNA"/>
</dbReference>
<organism evidence="1">
    <name type="scientific">Solanum chacoense</name>
    <name type="common">Chaco potato</name>
    <dbReference type="NCBI Taxonomy" id="4108"/>
    <lineage>
        <taxon>Eukaryota</taxon>
        <taxon>Viridiplantae</taxon>
        <taxon>Streptophyta</taxon>
        <taxon>Embryophyta</taxon>
        <taxon>Tracheophyta</taxon>
        <taxon>Spermatophyta</taxon>
        <taxon>Magnoliopsida</taxon>
        <taxon>eudicotyledons</taxon>
        <taxon>Gunneridae</taxon>
        <taxon>Pentapetalae</taxon>
        <taxon>asterids</taxon>
        <taxon>lamiids</taxon>
        <taxon>Solanales</taxon>
        <taxon>Solanaceae</taxon>
        <taxon>Solanoideae</taxon>
        <taxon>Solaneae</taxon>
        <taxon>Solanum</taxon>
    </lineage>
</organism>
<evidence type="ECO:0000313" key="1">
    <source>
        <dbReference type="EMBL" id="JAP09585.1"/>
    </source>
</evidence>